<evidence type="ECO:0000313" key="2">
    <source>
        <dbReference type="EMBL" id="EEG78914.1"/>
    </source>
</evidence>
<reference evidence="2 3" key="1">
    <citation type="submission" date="2009-02" db="EMBL/GenBank/DDBJ databases">
        <title>Sequencing of the draft genome and assembly of Dethiobacter alkaliphilus AHT 1.</title>
        <authorList>
            <consortium name="US DOE Joint Genome Institute (JGI-PGF)"/>
            <person name="Lucas S."/>
            <person name="Copeland A."/>
            <person name="Lapidus A."/>
            <person name="Glavina del Rio T."/>
            <person name="Dalin E."/>
            <person name="Tice H."/>
            <person name="Bruce D."/>
            <person name="Goodwin L."/>
            <person name="Pitluck S."/>
            <person name="Larimer F."/>
            <person name="Land M.L."/>
            <person name="Hauser L."/>
            <person name="Muyzer G."/>
        </authorList>
    </citation>
    <scope>NUCLEOTIDE SEQUENCE [LARGE SCALE GENOMIC DNA]</scope>
    <source>
        <strain evidence="2 3">AHT 1</strain>
    </source>
</reference>
<gene>
    <name evidence="2" type="ORF">DealDRAFT_0188</name>
</gene>
<feature type="domain" description="4Fe-4S ferredoxin-type" evidence="1">
    <location>
        <begin position="197"/>
        <end position="232"/>
    </location>
</feature>
<dbReference type="OrthoDB" id="9784571at2"/>
<dbReference type="PANTHER" id="PTHR42827">
    <property type="entry name" value="IRON-SULFUR CLUSTER-BINDING PROTEIN-RELATED"/>
    <property type="match status" value="1"/>
</dbReference>
<comment type="caution">
    <text evidence="2">The sequence shown here is derived from an EMBL/GenBank/DDBJ whole genome shotgun (WGS) entry which is preliminary data.</text>
</comment>
<dbReference type="PROSITE" id="PS51379">
    <property type="entry name" value="4FE4S_FER_2"/>
    <property type="match status" value="1"/>
</dbReference>
<dbReference type="PANTHER" id="PTHR42827:SF1">
    <property type="entry name" value="IRON-SULFUR CLUSTER-BINDING PROTEIN"/>
    <property type="match status" value="1"/>
</dbReference>
<dbReference type="InterPro" id="IPR017896">
    <property type="entry name" value="4Fe4S_Fe-S-bd"/>
</dbReference>
<sequence length="274" mass="31047">MKDIIELEIKRFVNNSEHNRLTATDKPYFIEPLIGYADALDPLFTDYKEIIGDFHLTPAEFFAAEFGVSSFAAGTVISWILPINREIIESNRLHSRYPSREWAHTRYFGEMFNNKLREHLQKFFSSKGFRAVAPSISKEWSRVHSERTGLASTWSERHAAYACGLGTFSLNDALITEKGIAHRCGSIIVEAKLAPTPRVYQGPYEYCLYCTSKKCGACIKRCPAGAITEKGHDKEKCFNYTRNEVYPVYNKEYGVGISGCGLCQTKVPCEQKIP</sequence>
<dbReference type="eggNOG" id="COG1600">
    <property type="taxonomic scope" value="Bacteria"/>
</dbReference>
<dbReference type="SUPFAM" id="SSF54862">
    <property type="entry name" value="4Fe-4S ferredoxins"/>
    <property type="match status" value="1"/>
</dbReference>
<organism evidence="2 3">
    <name type="scientific">Dethiobacter alkaliphilus AHT 1</name>
    <dbReference type="NCBI Taxonomy" id="555088"/>
    <lineage>
        <taxon>Bacteria</taxon>
        <taxon>Bacillati</taxon>
        <taxon>Bacillota</taxon>
        <taxon>Dethiobacteria</taxon>
        <taxon>Dethiobacterales</taxon>
        <taxon>Dethiobacteraceae</taxon>
        <taxon>Dethiobacter</taxon>
    </lineage>
</organism>
<dbReference type="AlphaFoldDB" id="C0GCH9"/>
<accession>C0GCH9</accession>
<name>C0GCH9_DETAL</name>
<keyword evidence="3" id="KW-1185">Reference proteome</keyword>
<evidence type="ECO:0000259" key="1">
    <source>
        <dbReference type="PROSITE" id="PS51379"/>
    </source>
</evidence>
<proteinExistence type="predicted"/>
<protein>
    <submittedName>
        <fullName evidence="2">4Fe-4S ferredoxin, iron-sulfur binding domain protein</fullName>
    </submittedName>
</protein>
<evidence type="ECO:0000313" key="3">
    <source>
        <dbReference type="Proteomes" id="UP000006443"/>
    </source>
</evidence>
<dbReference type="EMBL" id="ACJM01000001">
    <property type="protein sequence ID" value="EEG78914.1"/>
    <property type="molecule type" value="Genomic_DNA"/>
</dbReference>
<dbReference type="Proteomes" id="UP000006443">
    <property type="component" value="Unassembled WGS sequence"/>
</dbReference>
<dbReference type="RefSeq" id="WP_008513975.1">
    <property type="nucleotide sequence ID" value="NZ_ACJM01000001.1"/>
</dbReference>
<dbReference type="STRING" id="555088.DealDRAFT_0188"/>